<gene>
    <name evidence="3" type="ORF">C6569_13855</name>
</gene>
<dbReference type="PANTHER" id="PTHR21017:SF17">
    <property type="entry name" value="PROTEIN NIPSNAP"/>
    <property type="match status" value="1"/>
</dbReference>
<evidence type="ECO:0000313" key="3">
    <source>
        <dbReference type="EMBL" id="AVO46066.1"/>
    </source>
</evidence>
<accession>A0A2S0NDE8</accession>
<feature type="domain" description="NIPSNAP" evidence="2">
    <location>
        <begin position="4"/>
        <end position="102"/>
    </location>
</feature>
<dbReference type="AlphaFoldDB" id="A0A2S0NDE8"/>
<dbReference type="RefSeq" id="WP_106749407.1">
    <property type="nucleotide sequence ID" value="NZ_CP027668.1"/>
</dbReference>
<protein>
    <submittedName>
        <fullName evidence="3">NIPSNAP family protein</fullName>
    </submittedName>
</protein>
<evidence type="ECO:0000259" key="2">
    <source>
        <dbReference type="Pfam" id="PF07978"/>
    </source>
</evidence>
<organism evidence="3 4">
    <name type="scientific">Phreatobacter cathodiphilus</name>
    <dbReference type="NCBI Taxonomy" id="1868589"/>
    <lineage>
        <taxon>Bacteria</taxon>
        <taxon>Pseudomonadati</taxon>
        <taxon>Pseudomonadota</taxon>
        <taxon>Alphaproteobacteria</taxon>
        <taxon>Hyphomicrobiales</taxon>
        <taxon>Phreatobacteraceae</taxon>
        <taxon>Phreatobacter</taxon>
    </lineage>
</organism>
<dbReference type="OrthoDB" id="9812037at2"/>
<dbReference type="SUPFAM" id="SSF54909">
    <property type="entry name" value="Dimeric alpha+beta barrel"/>
    <property type="match status" value="1"/>
</dbReference>
<dbReference type="InterPro" id="IPR012577">
    <property type="entry name" value="NIPSNAP"/>
</dbReference>
<dbReference type="Proteomes" id="UP000237889">
    <property type="component" value="Chromosome"/>
</dbReference>
<dbReference type="Gene3D" id="3.30.70.100">
    <property type="match status" value="1"/>
</dbReference>
<keyword evidence="4" id="KW-1185">Reference proteome</keyword>
<proteinExistence type="inferred from homology"/>
<dbReference type="KEGG" id="phr:C6569_13855"/>
<evidence type="ECO:0000256" key="1">
    <source>
        <dbReference type="ARBA" id="ARBA00005291"/>
    </source>
</evidence>
<dbReference type="EMBL" id="CP027668">
    <property type="protein sequence ID" value="AVO46066.1"/>
    <property type="molecule type" value="Genomic_DNA"/>
</dbReference>
<dbReference type="Pfam" id="PF07978">
    <property type="entry name" value="NIPSNAP"/>
    <property type="match status" value="1"/>
</dbReference>
<sequence>MIIDERTYTTHPGKVKAFLEVYERLAKPIQWPILGDPVGFFVTEIGTLNQVVHLWKYDSMADREQRRAKLAVAPNWGDYLDAATPLLLRMENRILVPTAFSPMK</sequence>
<dbReference type="InterPro" id="IPR051557">
    <property type="entry name" value="NipSnap_domain"/>
</dbReference>
<comment type="similarity">
    <text evidence="1">Belongs to the NipSnap family.</text>
</comment>
<evidence type="ECO:0000313" key="4">
    <source>
        <dbReference type="Proteomes" id="UP000237889"/>
    </source>
</evidence>
<dbReference type="InterPro" id="IPR011008">
    <property type="entry name" value="Dimeric_a/b-barrel"/>
</dbReference>
<name>A0A2S0NDE8_9HYPH</name>
<dbReference type="PANTHER" id="PTHR21017">
    <property type="entry name" value="NIPSNAP-RELATED"/>
    <property type="match status" value="1"/>
</dbReference>
<reference evidence="3 4" key="1">
    <citation type="submission" date="2018-03" db="EMBL/GenBank/DDBJ databases">
        <title>Genome sequencing of Phreatobacter sp.</title>
        <authorList>
            <person name="Kim S.-J."/>
            <person name="Heo J."/>
            <person name="Kwon S.-W."/>
        </authorList>
    </citation>
    <scope>NUCLEOTIDE SEQUENCE [LARGE SCALE GENOMIC DNA]</scope>
    <source>
        <strain evidence="3 4">S-12</strain>
    </source>
</reference>